<gene>
    <name evidence="1" type="ORF">GGR90_001695</name>
</gene>
<dbReference type="EMBL" id="JAATIT010000002">
    <property type="protein sequence ID" value="NJB89520.1"/>
    <property type="molecule type" value="Genomic_DNA"/>
</dbReference>
<comment type="caution">
    <text evidence="1">The sequence shown here is derived from an EMBL/GenBank/DDBJ whole genome shotgun (WGS) entry which is preliminary data.</text>
</comment>
<accession>A0A7X5XQR0</accession>
<keyword evidence="2" id="KW-1185">Reference proteome</keyword>
<proteinExistence type="predicted"/>
<reference evidence="1 2" key="1">
    <citation type="submission" date="2020-03" db="EMBL/GenBank/DDBJ databases">
        <title>Genomic Encyclopedia of Type Strains, Phase IV (KMG-IV): sequencing the most valuable type-strain genomes for metagenomic binning, comparative biology and taxonomic classification.</title>
        <authorList>
            <person name="Goeker M."/>
        </authorList>
    </citation>
    <scope>NUCLEOTIDE SEQUENCE [LARGE SCALE GENOMIC DNA]</scope>
    <source>
        <strain evidence="1 2">DSM 25229</strain>
    </source>
</reference>
<dbReference type="Proteomes" id="UP000535078">
    <property type="component" value="Unassembled WGS sequence"/>
</dbReference>
<organism evidence="1 2">
    <name type="scientific">Sphingopyxis italica</name>
    <dbReference type="NCBI Taxonomy" id="1129133"/>
    <lineage>
        <taxon>Bacteria</taxon>
        <taxon>Pseudomonadati</taxon>
        <taxon>Pseudomonadota</taxon>
        <taxon>Alphaproteobacteria</taxon>
        <taxon>Sphingomonadales</taxon>
        <taxon>Sphingomonadaceae</taxon>
        <taxon>Sphingopyxis</taxon>
    </lineage>
</organism>
<name>A0A7X5XQR0_9SPHN</name>
<protein>
    <submittedName>
        <fullName evidence="1">Uncharacterized protein</fullName>
    </submittedName>
</protein>
<sequence length="197" mass="20833">MIGYFAALMMLAEPAPVSVEQLDQNPSAGTLAPVEQVSRGDNSAFVDQKPTLGEKPENLPQLSTTDTEVTLGRVDGIDRCSAELLSAKDADYCRRRIETRSEEFATRPASTLTAEQRLLGERLTTLRGAGIDEAARAPGTNPSADDRELQALASITLTVPTGEPNAEGKPTDGSDLSVETQALLEAIVARLANPGGN</sequence>
<evidence type="ECO:0000313" key="2">
    <source>
        <dbReference type="Proteomes" id="UP000535078"/>
    </source>
</evidence>
<dbReference type="AlphaFoldDB" id="A0A7X5XQR0"/>
<dbReference type="RefSeq" id="WP_167921004.1">
    <property type="nucleotide sequence ID" value="NZ_JAATIT010000002.1"/>
</dbReference>
<evidence type="ECO:0000313" key="1">
    <source>
        <dbReference type="EMBL" id="NJB89520.1"/>
    </source>
</evidence>